<organism evidence="4 5">
    <name type="scientific">Pterulicium gracile</name>
    <dbReference type="NCBI Taxonomy" id="1884261"/>
    <lineage>
        <taxon>Eukaryota</taxon>
        <taxon>Fungi</taxon>
        <taxon>Dikarya</taxon>
        <taxon>Basidiomycota</taxon>
        <taxon>Agaricomycotina</taxon>
        <taxon>Agaricomycetes</taxon>
        <taxon>Agaricomycetidae</taxon>
        <taxon>Agaricales</taxon>
        <taxon>Pleurotineae</taxon>
        <taxon>Pterulaceae</taxon>
        <taxon>Pterulicium</taxon>
    </lineage>
</organism>
<evidence type="ECO:0000256" key="3">
    <source>
        <dbReference type="PROSITE-ProRule" id="PRU00221"/>
    </source>
</evidence>
<evidence type="ECO:0000256" key="1">
    <source>
        <dbReference type="ARBA" id="ARBA00022574"/>
    </source>
</evidence>
<dbReference type="Gene3D" id="2.130.10.10">
    <property type="entry name" value="YVTN repeat-like/Quinoprotein amine dehydrogenase"/>
    <property type="match status" value="1"/>
</dbReference>
<feature type="repeat" description="WD" evidence="3">
    <location>
        <begin position="104"/>
        <end position="150"/>
    </location>
</feature>
<dbReference type="GO" id="GO:0031080">
    <property type="term" value="C:nuclear pore outer ring"/>
    <property type="evidence" value="ECO:0007669"/>
    <property type="project" value="InterPro"/>
</dbReference>
<dbReference type="SUPFAM" id="SSF50978">
    <property type="entry name" value="WD40 repeat-like"/>
    <property type="match status" value="1"/>
</dbReference>
<dbReference type="InterPro" id="IPR037626">
    <property type="entry name" value="NUP37"/>
</dbReference>
<dbReference type="InterPro" id="IPR015943">
    <property type="entry name" value="WD40/YVTN_repeat-like_dom_sf"/>
</dbReference>
<dbReference type="InterPro" id="IPR001680">
    <property type="entry name" value="WD40_rpt"/>
</dbReference>
<dbReference type="AlphaFoldDB" id="A0A5C3QUW4"/>
<dbReference type="InterPro" id="IPR019775">
    <property type="entry name" value="WD40_repeat_CS"/>
</dbReference>
<keyword evidence="5" id="KW-1185">Reference proteome</keyword>
<evidence type="ECO:0000313" key="5">
    <source>
        <dbReference type="Proteomes" id="UP000305067"/>
    </source>
</evidence>
<proteinExistence type="predicted"/>
<dbReference type="PROSITE" id="PS00678">
    <property type="entry name" value="WD_REPEATS_1"/>
    <property type="match status" value="1"/>
</dbReference>
<dbReference type="EMBL" id="ML178816">
    <property type="protein sequence ID" value="TFL05816.1"/>
    <property type="molecule type" value="Genomic_DNA"/>
</dbReference>
<name>A0A5C3QUW4_9AGAR</name>
<dbReference type="PANTHER" id="PTHR22806:SF0">
    <property type="entry name" value="NUCLEOPORIN NUP37"/>
    <property type="match status" value="1"/>
</dbReference>
<sequence length="376" mass="40516">MDLWYNHHSLINVIAVYDNADLVAIAGDNCLQVLHVTSNACNLVANFQVGTRLTALAFSPRTSAPADTDDWCIEIAAATQDYRLHLYSKTPTQSENIFSFGGGISGHHGTVTGMTFCGGLNDDASRYLASVSDDKILMVWDLYPSSVSESADSSRSSSLSLDDDERPQPIAYPIHFANPLASVASHPSTTKELLVGDTRGSIFRMDWKSDPDASMGGPDRAWRHPSIIELVETKSLADALLGGAAPWSGTCSIAWKKDDPEIIGATHNNRFSIWDLRHMQGGKPLMTGTGSGSFRWCDSDPGFFALASNSPLTGALISMRNISYVHAEPSVLLVAPRPRYIRDFNFLSSSGPARVAAAVGHELIIFSLGDPAANLS</sequence>
<reference evidence="4 5" key="1">
    <citation type="journal article" date="2019" name="Nat. Ecol. Evol.">
        <title>Megaphylogeny resolves global patterns of mushroom evolution.</title>
        <authorList>
            <person name="Varga T."/>
            <person name="Krizsan K."/>
            <person name="Foldi C."/>
            <person name="Dima B."/>
            <person name="Sanchez-Garcia M."/>
            <person name="Sanchez-Ramirez S."/>
            <person name="Szollosi G.J."/>
            <person name="Szarkandi J.G."/>
            <person name="Papp V."/>
            <person name="Albert L."/>
            <person name="Andreopoulos W."/>
            <person name="Angelini C."/>
            <person name="Antonin V."/>
            <person name="Barry K.W."/>
            <person name="Bougher N.L."/>
            <person name="Buchanan P."/>
            <person name="Buyck B."/>
            <person name="Bense V."/>
            <person name="Catcheside P."/>
            <person name="Chovatia M."/>
            <person name="Cooper J."/>
            <person name="Damon W."/>
            <person name="Desjardin D."/>
            <person name="Finy P."/>
            <person name="Geml J."/>
            <person name="Haridas S."/>
            <person name="Hughes K."/>
            <person name="Justo A."/>
            <person name="Karasinski D."/>
            <person name="Kautmanova I."/>
            <person name="Kiss B."/>
            <person name="Kocsube S."/>
            <person name="Kotiranta H."/>
            <person name="LaButti K.M."/>
            <person name="Lechner B.E."/>
            <person name="Liimatainen K."/>
            <person name="Lipzen A."/>
            <person name="Lukacs Z."/>
            <person name="Mihaltcheva S."/>
            <person name="Morgado L.N."/>
            <person name="Niskanen T."/>
            <person name="Noordeloos M.E."/>
            <person name="Ohm R.A."/>
            <person name="Ortiz-Santana B."/>
            <person name="Ovrebo C."/>
            <person name="Racz N."/>
            <person name="Riley R."/>
            <person name="Savchenko A."/>
            <person name="Shiryaev A."/>
            <person name="Soop K."/>
            <person name="Spirin V."/>
            <person name="Szebenyi C."/>
            <person name="Tomsovsky M."/>
            <person name="Tulloss R.E."/>
            <person name="Uehling J."/>
            <person name="Grigoriev I.V."/>
            <person name="Vagvolgyi C."/>
            <person name="Papp T."/>
            <person name="Martin F.M."/>
            <person name="Miettinen O."/>
            <person name="Hibbett D.S."/>
            <person name="Nagy L.G."/>
        </authorList>
    </citation>
    <scope>NUCLEOTIDE SEQUENCE [LARGE SCALE GENOMIC DNA]</scope>
    <source>
        <strain evidence="4 5">CBS 309.79</strain>
    </source>
</reference>
<keyword evidence="2" id="KW-0677">Repeat</keyword>
<dbReference type="PROSITE" id="PS50082">
    <property type="entry name" value="WD_REPEATS_2"/>
    <property type="match status" value="1"/>
</dbReference>
<accession>A0A5C3QUW4</accession>
<evidence type="ECO:0000256" key="2">
    <source>
        <dbReference type="ARBA" id="ARBA00022737"/>
    </source>
</evidence>
<evidence type="ECO:0000313" key="4">
    <source>
        <dbReference type="EMBL" id="TFL05816.1"/>
    </source>
</evidence>
<dbReference type="STRING" id="1884261.A0A5C3QUW4"/>
<gene>
    <name evidence="4" type="ORF">BDV98DRAFT_560677</name>
</gene>
<protein>
    <submittedName>
        <fullName evidence="4">WD40-repeat-containing domain protein</fullName>
    </submittedName>
</protein>
<keyword evidence="1 3" id="KW-0853">WD repeat</keyword>
<dbReference type="PANTHER" id="PTHR22806">
    <property type="entry name" value="NUCLEOPORIN NUP37 P37 -RELATED"/>
    <property type="match status" value="1"/>
</dbReference>
<dbReference type="InterPro" id="IPR036322">
    <property type="entry name" value="WD40_repeat_dom_sf"/>
</dbReference>
<dbReference type="Proteomes" id="UP000305067">
    <property type="component" value="Unassembled WGS sequence"/>
</dbReference>
<dbReference type="OrthoDB" id="340259at2759"/>